<evidence type="ECO:0000313" key="4">
    <source>
        <dbReference type="Proteomes" id="UP000288716"/>
    </source>
</evidence>
<dbReference type="SUPFAM" id="SSF56436">
    <property type="entry name" value="C-type lectin-like"/>
    <property type="match status" value="1"/>
</dbReference>
<dbReference type="CDD" id="cd00037">
    <property type="entry name" value="CLECT"/>
    <property type="match status" value="1"/>
</dbReference>
<keyword evidence="1" id="KW-1015">Disulfide bond</keyword>
<dbReference type="InterPro" id="IPR001304">
    <property type="entry name" value="C-type_lectin-like"/>
</dbReference>
<dbReference type="VEuPathDB" id="VectorBase:LDEU013680"/>
<protein>
    <recommendedName>
        <fullName evidence="2">C-type lectin domain-containing protein</fullName>
    </recommendedName>
</protein>
<dbReference type="AlphaFoldDB" id="A0A443RT00"/>
<dbReference type="Pfam" id="PF00059">
    <property type="entry name" value="Lectin_C"/>
    <property type="match status" value="1"/>
</dbReference>
<evidence type="ECO:0000313" key="3">
    <source>
        <dbReference type="EMBL" id="RWS18360.1"/>
    </source>
</evidence>
<evidence type="ECO:0000256" key="1">
    <source>
        <dbReference type="ARBA" id="ARBA00023157"/>
    </source>
</evidence>
<dbReference type="InterPro" id="IPR016186">
    <property type="entry name" value="C-type_lectin-like/link_sf"/>
</dbReference>
<sequence>LGWKWFGNKCYFVSGMKSTQKKAGEICSKMNGDLVSIHSKTENDFVQSMLGRVDLQEHYRYWLGAERVGNDQFQFQWSDGSTFKYSHWHRNDPNNVNNEENCVSMVRGIGREAVWIDDNCNKSGYAICQRSREQQLFVQMLHDLQNQTLLGDYLFISFDKQKKKINHHIYTIYKALVDVEKFFRENSQSVDQLNKAMKHIQTDVDTVEHTQKAN</sequence>
<dbReference type="Gene3D" id="3.10.100.10">
    <property type="entry name" value="Mannose-Binding Protein A, subunit A"/>
    <property type="match status" value="1"/>
</dbReference>
<feature type="non-terminal residue" evidence="3">
    <location>
        <position position="1"/>
    </location>
</feature>
<dbReference type="PROSITE" id="PS00615">
    <property type="entry name" value="C_TYPE_LECTIN_1"/>
    <property type="match status" value="1"/>
</dbReference>
<evidence type="ECO:0000259" key="2">
    <source>
        <dbReference type="PROSITE" id="PS50041"/>
    </source>
</evidence>
<dbReference type="InterPro" id="IPR018378">
    <property type="entry name" value="C-type_lectin_CS"/>
</dbReference>
<proteinExistence type="predicted"/>
<feature type="domain" description="C-type lectin" evidence="2">
    <location>
        <begin position="6"/>
        <end position="129"/>
    </location>
</feature>
<name>A0A443RT00_9ACAR</name>
<accession>A0A443RT00</accession>
<dbReference type="SMART" id="SM00034">
    <property type="entry name" value="CLECT"/>
    <property type="match status" value="1"/>
</dbReference>
<dbReference type="InterPro" id="IPR050111">
    <property type="entry name" value="C-type_lectin/snaclec_domain"/>
</dbReference>
<reference evidence="3 4" key="1">
    <citation type="journal article" date="2018" name="Gigascience">
        <title>Genomes of trombidid mites reveal novel predicted allergens and laterally-transferred genes associated with secondary metabolism.</title>
        <authorList>
            <person name="Dong X."/>
            <person name="Chaisiri K."/>
            <person name="Xia D."/>
            <person name="Armstrong S.D."/>
            <person name="Fang Y."/>
            <person name="Donnelly M.J."/>
            <person name="Kadowaki T."/>
            <person name="McGarry J.W."/>
            <person name="Darby A.C."/>
            <person name="Makepeace B.L."/>
        </authorList>
    </citation>
    <scope>NUCLEOTIDE SEQUENCE [LARGE SCALE GENOMIC DNA]</scope>
    <source>
        <strain evidence="3">UoL-UT</strain>
    </source>
</reference>
<gene>
    <name evidence="3" type="ORF">B4U80_12515</name>
</gene>
<keyword evidence="4" id="KW-1185">Reference proteome</keyword>
<dbReference type="Proteomes" id="UP000288716">
    <property type="component" value="Unassembled WGS sequence"/>
</dbReference>
<dbReference type="EMBL" id="NCKV01040839">
    <property type="protein sequence ID" value="RWS18360.1"/>
    <property type="molecule type" value="Genomic_DNA"/>
</dbReference>
<dbReference type="STRING" id="299467.A0A443RT00"/>
<dbReference type="PANTHER" id="PTHR22803">
    <property type="entry name" value="MANNOSE, PHOSPHOLIPASE, LECTIN RECEPTOR RELATED"/>
    <property type="match status" value="1"/>
</dbReference>
<organism evidence="3 4">
    <name type="scientific">Leptotrombidium deliense</name>
    <dbReference type="NCBI Taxonomy" id="299467"/>
    <lineage>
        <taxon>Eukaryota</taxon>
        <taxon>Metazoa</taxon>
        <taxon>Ecdysozoa</taxon>
        <taxon>Arthropoda</taxon>
        <taxon>Chelicerata</taxon>
        <taxon>Arachnida</taxon>
        <taxon>Acari</taxon>
        <taxon>Acariformes</taxon>
        <taxon>Trombidiformes</taxon>
        <taxon>Prostigmata</taxon>
        <taxon>Anystina</taxon>
        <taxon>Parasitengona</taxon>
        <taxon>Trombiculoidea</taxon>
        <taxon>Trombiculidae</taxon>
        <taxon>Leptotrombidium</taxon>
    </lineage>
</organism>
<dbReference type="InterPro" id="IPR016187">
    <property type="entry name" value="CTDL_fold"/>
</dbReference>
<dbReference type="OrthoDB" id="6338838at2759"/>
<dbReference type="PROSITE" id="PS50041">
    <property type="entry name" value="C_TYPE_LECTIN_2"/>
    <property type="match status" value="1"/>
</dbReference>
<comment type="caution">
    <text evidence="3">The sequence shown here is derived from an EMBL/GenBank/DDBJ whole genome shotgun (WGS) entry which is preliminary data.</text>
</comment>